<dbReference type="GO" id="GO:0004325">
    <property type="term" value="F:ferrochelatase activity"/>
    <property type="evidence" value="ECO:0007669"/>
    <property type="project" value="UniProtKB-UniRule"/>
</dbReference>
<comment type="subcellular location">
    <subcellularLocation>
        <location evidence="7 8">Cytoplasm</location>
    </subcellularLocation>
</comment>
<evidence type="ECO:0000256" key="2">
    <source>
        <dbReference type="ARBA" id="ARBA00023004"/>
    </source>
</evidence>
<dbReference type="Pfam" id="PF00762">
    <property type="entry name" value="Ferrochelatase"/>
    <property type="match status" value="1"/>
</dbReference>
<name>A0A943UVK5_9ACTN</name>
<comment type="caution">
    <text evidence="9">The sequence shown here is derived from an EMBL/GenBank/DDBJ whole genome shotgun (WGS) entry which is preliminary data.</text>
</comment>
<dbReference type="EC" id="4.99.1.9" evidence="7"/>
<accession>A0A943UVK5</accession>
<dbReference type="PANTHER" id="PTHR11108">
    <property type="entry name" value="FERROCHELATASE"/>
    <property type="match status" value="1"/>
</dbReference>
<dbReference type="InterPro" id="IPR033644">
    <property type="entry name" value="Ferrochelatase_C"/>
</dbReference>
<keyword evidence="2 7" id="KW-0408">Iron</keyword>
<dbReference type="PROSITE" id="PS00534">
    <property type="entry name" value="FERROCHELATASE"/>
    <property type="match status" value="1"/>
</dbReference>
<evidence type="ECO:0000256" key="5">
    <source>
        <dbReference type="ARBA" id="ARBA00023244"/>
    </source>
</evidence>
<reference evidence="9" key="1">
    <citation type="submission" date="2021-02" db="EMBL/GenBank/DDBJ databases">
        <title>Infant gut strain persistence is associated with maternal origin, phylogeny, and functional potential including surface adhesion and iron acquisition.</title>
        <authorList>
            <person name="Lou Y.C."/>
        </authorList>
    </citation>
    <scope>NUCLEOTIDE SEQUENCE</scope>
    <source>
        <strain evidence="9">L2_039_000G1_dasL2_039_000G1_concoct_11</strain>
    </source>
</reference>
<sequence>MLGILLMNTGTPDAPTPEAIRPYLKEFLSDRNVVDMPAFVWKPILNLFILPNRPRKTAARYQGFWTDEGSPFILDTYEQCAALEKRLRAMTGEPVAVRPGMRYGNPSIGAGVRELAAAGADCIVGLPLYPQSTRACTGTCREEFERRMDDAAPQARRGFVAQYWNAPGYIEALAASVRRSWAHGRESKLVVSFHSVPVSFAAQGDTYVEATKATTRLLTEALGMAPADTLTTYQSRFDSRKWQGPMLVPELESLAREGVRDVAVVCPGFAVDCIETSFEVGVEAAEAYYAAARAAGVDDARFTYIPALGADGDCMDALADLALRAAEAARR</sequence>
<comment type="function">
    <text evidence="7 8">Involved in coproporphyrin-dependent heme b biosynthesis. Catalyzes the insertion of ferrous iron into coproporphyrin III to form Fe-coproporphyrin III.</text>
</comment>
<keyword evidence="3 7" id="KW-0350">Heme biosynthesis</keyword>
<dbReference type="EMBL" id="JAGZSV010000002">
    <property type="protein sequence ID" value="MBS6939939.1"/>
    <property type="molecule type" value="Genomic_DNA"/>
</dbReference>
<dbReference type="InterPro" id="IPR033659">
    <property type="entry name" value="Ferrochelatase_N"/>
</dbReference>
<dbReference type="PANTHER" id="PTHR11108:SF1">
    <property type="entry name" value="FERROCHELATASE, MITOCHONDRIAL"/>
    <property type="match status" value="1"/>
</dbReference>
<dbReference type="AlphaFoldDB" id="A0A943UVK5"/>
<dbReference type="Proteomes" id="UP000727506">
    <property type="component" value="Unassembled WGS sequence"/>
</dbReference>
<comment type="pathway">
    <text evidence="1 7 8">Porphyrin-containing compound metabolism; protoheme biosynthesis.</text>
</comment>
<dbReference type="Gene3D" id="3.40.50.1400">
    <property type="match status" value="2"/>
</dbReference>
<keyword evidence="5 7" id="KW-0627">Porphyrin biosynthesis</keyword>
<dbReference type="SUPFAM" id="SSF53800">
    <property type="entry name" value="Chelatase"/>
    <property type="match status" value="1"/>
</dbReference>
<dbReference type="InterPro" id="IPR019772">
    <property type="entry name" value="Ferrochelatase_AS"/>
</dbReference>
<evidence type="ECO:0000256" key="3">
    <source>
        <dbReference type="ARBA" id="ARBA00023133"/>
    </source>
</evidence>
<feature type="binding site" evidence="7">
    <location>
        <position position="194"/>
    </location>
    <ligand>
        <name>Fe(2+)</name>
        <dbReference type="ChEBI" id="CHEBI:29033"/>
    </ligand>
</feature>
<dbReference type="InterPro" id="IPR001015">
    <property type="entry name" value="Ferrochelatase"/>
</dbReference>
<evidence type="ECO:0000256" key="6">
    <source>
        <dbReference type="ARBA" id="ARBA00024536"/>
    </source>
</evidence>
<organism evidence="9 10">
    <name type="scientific">Slackia piriformis</name>
    <dbReference type="NCBI Taxonomy" id="626934"/>
    <lineage>
        <taxon>Bacteria</taxon>
        <taxon>Bacillati</taxon>
        <taxon>Actinomycetota</taxon>
        <taxon>Coriobacteriia</taxon>
        <taxon>Eggerthellales</taxon>
        <taxon>Eggerthellaceae</taxon>
        <taxon>Slackia</taxon>
    </lineage>
</organism>
<feature type="binding site" evidence="7">
    <location>
        <begin position="60"/>
        <end position="61"/>
    </location>
    <ligand>
        <name>Fe-coproporphyrin III</name>
        <dbReference type="ChEBI" id="CHEBI:68438"/>
    </ligand>
</feature>
<keyword evidence="7 8" id="KW-0963">Cytoplasm</keyword>
<dbReference type="CDD" id="cd03411">
    <property type="entry name" value="Ferrochelatase_N"/>
    <property type="match status" value="1"/>
</dbReference>
<feature type="binding site" evidence="7">
    <location>
        <position position="275"/>
    </location>
    <ligand>
        <name>Fe(2+)</name>
        <dbReference type="ChEBI" id="CHEBI:29033"/>
    </ligand>
</feature>
<keyword evidence="4 7" id="KW-0456">Lyase</keyword>
<comment type="catalytic activity">
    <reaction evidence="6">
        <text>Fe-coproporphyrin III + 2 H(+) = coproporphyrin III + Fe(2+)</text>
        <dbReference type="Rhea" id="RHEA:49572"/>
        <dbReference type="ChEBI" id="CHEBI:15378"/>
        <dbReference type="ChEBI" id="CHEBI:29033"/>
        <dbReference type="ChEBI" id="CHEBI:68438"/>
        <dbReference type="ChEBI" id="CHEBI:131725"/>
        <dbReference type="EC" id="4.99.1.9"/>
    </reaction>
    <physiologicalReaction direction="right-to-left" evidence="6">
        <dbReference type="Rhea" id="RHEA:49574"/>
    </physiologicalReaction>
</comment>
<evidence type="ECO:0000313" key="10">
    <source>
        <dbReference type="Proteomes" id="UP000727506"/>
    </source>
</evidence>
<comment type="caution">
    <text evidence="7">Lacks conserved residue(s) required for the propagation of feature annotation.</text>
</comment>
<dbReference type="HAMAP" id="MF_00323">
    <property type="entry name" value="Ferrochelatase"/>
    <property type="match status" value="1"/>
</dbReference>
<evidence type="ECO:0000256" key="7">
    <source>
        <dbReference type="HAMAP-Rule" id="MF_00323"/>
    </source>
</evidence>
<evidence type="ECO:0000256" key="1">
    <source>
        <dbReference type="ARBA" id="ARBA00004744"/>
    </source>
</evidence>
<evidence type="ECO:0000256" key="4">
    <source>
        <dbReference type="ARBA" id="ARBA00023239"/>
    </source>
</evidence>
<dbReference type="CDD" id="cd00419">
    <property type="entry name" value="Ferrochelatase_C"/>
    <property type="match status" value="1"/>
</dbReference>
<evidence type="ECO:0000256" key="8">
    <source>
        <dbReference type="RuleBase" id="RU000607"/>
    </source>
</evidence>
<protein>
    <recommendedName>
        <fullName evidence="7">Coproporphyrin III ferrochelatase</fullName>
        <ecNumber evidence="7">4.99.1.9</ecNumber>
    </recommendedName>
</protein>
<dbReference type="NCBIfam" id="TIGR00109">
    <property type="entry name" value="hemH"/>
    <property type="match status" value="1"/>
</dbReference>
<keyword evidence="7" id="KW-0479">Metal-binding</keyword>
<dbReference type="GO" id="GO:0006783">
    <property type="term" value="P:heme biosynthetic process"/>
    <property type="evidence" value="ECO:0007669"/>
    <property type="project" value="UniProtKB-UniRule"/>
</dbReference>
<comment type="similarity">
    <text evidence="7 8">Belongs to the ferrochelatase family.</text>
</comment>
<evidence type="ECO:0000313" key="9">
    <source>
        <dbReference type="EMBL" id="MBS6939939.1"/>
    </source>
</evidence>
<dbReference type="GO" id="GO:0046872">
    <property type="term" value="F:metal ion binding"/>
    <property type="evidence" value="ECO:0007669"/>
    <property type="project" value="UniProtKB-UniRule"/>
</dbReference>
<dbReference type="GO" id="GO:0005737">
    <property type="term" value="C:cytoplasm"/>
    <property type="evidence" value="ECO:0007669"/>
    <property type="project" value="UniProtKB-SubCell"/>
</dbReference>
<gene>
    <name evidence="9" type="primary">hemH</name>
    <name evidence="7" type="synonym">cpfC</name>
    <name evidence="9" type="ORF">KH142_00340</name>
</gene>
<proteinExistence type="inferred from homology"/>